<gene>
    <name evidence="2" type="ORF">COCSUDRAFT_54867</name>
</gene>
<keyword evidence="3" id="KW-1185">Reference proteome</keyword>
<dbReference type="AlphaFoldDB" id="I0YK04"/>
<keyword evidence="1" id="KW-0812">Transmembrane</keyword>
<dbReference type="EMBL" id="AGSI01000022">
    <property type="protein sequence ID" value="EIE18723.1"/>
    <property type="molecule type" value="Genomic_DNA"/>
</dbReference>
<dbReference type="GeneID" id="17036652"/>
<evidence type="ECO:0000313" key="2">
    <source>
        <dbReference type="EMBL" id="EIE18723.1"/>
    </source>
</evidence>
<comment type="caution">
    <text evidence="2">The sequence shown here is derived from an EMBL/GenBank/DDBJ whole genome shotgun (WGS) entry which is preliminary data.</text>
</comment>
<name>I0YK04_COCSC</name>
<proteinExistence type="predicted"/>
<protein>
    <submittedName>
        <fullName evidence="2">Uncharacterized protein</fullName>
    </submittedName>
</protein>
<reference evidence="2 3" key="1">
    <citation type="journal article" date="2012" name="Genome Biol.">
        <title>The genome of the polar eukaryotic microalga coccomyxa subellipsoidea reveals traits of cold adaptation.</title>
        <authorList>
            <person name="Blanc G."/>
            <person name="Agarkova I."/>
            <person name="Grimwood J."/>
            <person name="Kuo A."/>
            <person name="Brueggeman A."/>
            <person name="Dunigan D."/>
            <person name="Gurnon J."/>
            <person name="Ladunga I."/>
            <person name="Lindquist E."/>
            <person name="Lucas S."/>
            <person name="Pangilinan J."/>
            <person name="Proschold T."/>
            <person name="Salamov A."/>
            <person name="Schmutz J."/>
            <person name="Weeks D."/>
            <person name="Yamada T."/>
            <person name="Claverie J.M."/>
            <person name="Grigoriev I."/>
            <person name="Van Etten J."/>
            <person name="Lomsadze A."/>
            <person name="Borodovsky M."/>
        </authorList>
    </citation>
    <scope>NUCLEOTIDE SEQUENCE [LARGE SCALE GENOMIC DNA]</scope>
    <source>
        <strain evidence="2 3">C-169</strain>
    </source>
</reference>
<keyword evidence="1" id="KW-1133">Transmembrane helix</keyword>
<accession>I0YK04</accession>
<evidence type="ECO:0000313" key="3">
    <source>
        <dbReference type="Proteomes" id="UP000007264"/>
    </source>
</evidence>
<evidence type="ECO:0000256" key="1">
    <source>
        <dbReference type="SAM" id="Phobius"/>
    </source>
</evidence>
<dbReference type="KEGG" id="csl:COCSUDRAFT_54867"/>
<feature type="transmembrane region" description="Helical" evidence="1">
    <location>
        <begin position="61"/>
        <end position="83"/>
    </location>
</feature>
<feature type="transmembrane region" description="Helical" evidence="1">
    <location>
        <begin position="7"/>
        <end position="28"/>
    </location>
</feature>
<dbReference type="OrthoDB" id="67317at2759"/>
<dbReference type="RefSeq" id="XP_005643267.1">
    <property type="nucleotide sequence ID" value="XM_005643210.1"/>
</dbReference>
<dbReference type="eggNOG" id="ENOG502R367">
    <property type="taxonomic scope" value="Eukaryota"/>
</dbReference>
<keyword evidence="1" id="KW-0472">Membrane</keyword>
<sequence>MCGPAGTMFCLGMSIFGSLFMGAMALMLKNEYQYLGEWYDTSEPDHPSYQEQRAAAMHNCWTVAAIYGAIAVLCAVGTCYHSFKAKRS</sequence>
<dbReference type="Proteomes" id="UP000007264">
    <property type="component" value="Unassembled WGS sequence"/>
</dbReference>
<organism evidence="2 3">
    <name type="scientific">Coccomyxa subellipsoidea (strain C-169)</name>
    <name type="common">Green microalga</name>
    <dbReference type="NCBI Taxonomy" id="574566"/>
    <lineage>
        <taxon>Eukaryota</taxon>
        <taxon>Viridiplantae</taxon>
        <taxon>Chlorophyta</taxon>
        <taxon>core chlorophytes</taxon>
        <taxon>Trebouxiophyceae</taxon>
        <taxon>Trebouxiophyceae incertae sedis</taxon>
        <taxon>Coccomyxaceae</taxon>
        <taxon>Coccomyxa</taxon>
        <taxon>Coccomyxa subellipsoidea</taxon>
    </lineage>
</organism>